<evidence type="ECO:0000256" key="2">
    <source>
        <dbReference type="SAM" id="MobiDB-lite"/>
    </source>
</evidence>
<evidence type="ECO:0000313" key="4">
    <source>
        <dbReference type="EMBL" id="EFA76363.1"/>
    </source>
</evidence>
<feature type="compositionally biased region" description="Basic and acidic residues" evidence="2">
    <location>
        <begin position="481"/>
        <end position="499"/>
    </location>
</feature>
<dbReference type="Gene3D" id="1.25.40.280">
    <property type="entry name" value="alix/aip1 like domains"/>
    <property type="match status" value="1"/>
</dbReference>
<dbReference type="AlphaFoldDB" id="D3BQE3"/>
<feature type="compositionally biased region" description="Basic and acidic residues" evidence="2">
    <location>
        <begin position="140"/>
        <end position="161"/>
    </location>
</feature>
<feature type="region of interest" description="Disordered" evidence="2">
    <location>
        <begin position="95"/>
        <end position="161"/>
    </location>
</feature>
<evidence type="ECO:0000259" key="3">
    <source>
        <dbReference type="PROSITE" id="PS51180"/>
    </source>
</evidence>
<dbReference type="Proteomes" id="UP000001396">
    <property type="component" value="Unassembled WGS sequence"/>
</dbReference>
<protein>
    <recommendedName>
        <fullName evidence="3">BRO1 domain-containing protein</fullName>
    </recommendedName>
</protein>
<dbReference type="Pfam" id="PF03097">
    <property type="entry name" value="BRO1"/>
    <property type="match status" value="1"/>
</dbReference>
<comment type="similarity">
    <text evidence="1">Belongs to the BROX family.</text>
</comment>
<dbReference type="GeneID" id="31365599"/>
<keyword evidence="5" id="KW-1185">Reference proteome</keyword>
<dbReference type="InterPro" id="IPR038898">
    <property type="entry name" value="BROX"/>
</dbReference>
<dbReference type="InterPro" id="IPR004328">
    <property type="entry name" value="BRO1_dom"/>
</dbReference>
<gene>
    <name evidence="4" type="ORF">PPL_10128</name>
</gene>
<dbReference type="EMBL" id="ADBJ01000047">
    <property type="protein sequence ID" value="EFA76363.1"/>
    <property type="molecule type" value="Genomic_DNA"/>
</dbReference>
<dbReference type="STRING" id="670386.D3BQE3"/>
<evidence type="ECO:0000313" key="5">
    <source>
        <dbReference type="Proteomes" id="UP000001396"/>
    </source>
</evidence>
<feature type="domain" description="BRO1" evidence="3">
    <location>
        <begin position="21"/>
        <end position="529"/>
    </location>
</feature>
<evidence type="ECO:0000256" key="1">
    <source>
        <dbReference type="ARBA" id="ARBA00008901"/>
    </source>
</evidence>
<name>D3BQE3_HETP5</name>
<feature type="compositionally biased region" description="Low complexity" evidence="2">
    <location>
        <begin position="500"/>
        <end position="522"/>
    </location>
</feature>
<dbReference type="FunCoup" id="D3BQE3">
    <property type="interactions" value="95"/>
</dbReference>
<dbReference type="RefSeq" id="XP_020428495.1">
    <property type="nucleotide sequence ID" value="XM_020580910.1"/>
</dbReference>
<sequence length="529" mass="59185">MQPVFDQQCLFIHRLKQRSAPNYKVKLAELSSDASNPHIFQLAKELSDASDNYNNQYFSQNAKDLDKVDLKELVDATNNYLSLLGGFVGNTLLENNNNKSSDDNNDKDDSDSDSDSESVGKTNSINEIDDDIEVESSSSEQKEKEKDSKKEKKQKKVESSKSSKEKSLRYNLYYQWSTIAGSERVVDSNDALLEIGNVIFNQSVWYMGYSQFLVGKNAQDDGLNDEVRNVVYDCLLRAAGGFEYIRTKLSPLMDEDVRATDLSDSFLRVLYLQAVGQAQELTIGRACKKNTSTNLICKIAVDTANIYQEAQTLLTNLGSLFELRLEKLSVFLNYKHSLYQSLSYYLNAFTQNATHKYGDAIVSGQQALFNLKNAKALLKACVSNTITLDAVKKPTNYLYNILDTEIPRFERENKVIGYQTVPEEVSALPDANRLAKPRDFVMPATNALWDDKINASFNYNKKLSMADISPLAIQNTPKLESANDKDAKEDNTKDDDEKPSSSSSSSNTTTTTPKQQPKKTNSSGGCTIN</sequence>
<dbReference type="InterPro" id="IPR038499">
    <property type="entry name" value="BRO1_sf"/>
</dbReference>
<accession>D3BQE3</accession>
<comment type="caution">
    <text evidence="4">The sequence shown here is derived from an EMBL/GenBank/DDBJ whole genome shotgun (WGS) entry which is preliminary data.</text>
</comment>
<reference evidence="4 5" key="1">
    <citation type="journal article" date="2011" name="Genome Res.">
        <title>Phylogeny-wide analysis of social amoeba genomes highlights ancient origins for complex intercellular communication.</title>
        <authorList>
            <person name="Heidel A.J."/>
            <person name="Lawal H.M."/>
            <person name="Felder M."/>
            <person name="Schilde C."/>
            <person name="Helps N.R."/>
            <person name="Tunggal B."/>
            <person name="Rivero F."/>
            <person name="John U."/>
            <person name="Schleicher M."/>
            <person name="Eichinger L."/>
            <person name="Platzer M."/>
            <person name="Noegel A.A."/>
            <person name="Schaap P."/>
            <person name="Gloeckner G."/>
        </authorList>
    </citation>
    <scope>NUCLEOTIDE SEQUENCE [LARGE SCALE GENOMIC DNA]</scope>
    <source>
        <strain evidence="5">ATCC 26659 / Pp 5 / PN500</strain>
    </source>
</reference>
<dbReference type="SMART" id="SM01041">
    <property type="entry name" value="BRO1"/>
    <property type="match status" value="1"/>
</dbReference>
<dbReference type="PANTHER" id="PTHR23032:SF13">
    <property type="entry name" value="BRO1 DOMAIN-CONTAINING PROTEIN BROX"/>
    <property type="match status" value="1"/>
</dbReference>
<feature type="region of interest" description="Disordered" evidence="2">
    <location>
        <begin position="475"/>
        <end position="529"/>
    </location>
</feature>
<organism evidence="4 5">
    <name type="scientific">Heterostelium pallidum (strain ATCC 26659 / Pp 5 / PN500)</name>
    <name type="common">Cellular slime mold</name>
    <name type="synonym">Polysphondylium pallidum</name>
    <dbReference type="NCBI Taxonomy" id="670386"/>
    <lineage>
        <taxon>Eukaryota</taxon>
        <taxon>Amoebozoa</taxon>
        <taxon>Evosea</taxon>
        <taxon>Eumycetozoa</taxon>
        <taxon>Dictyostelia</taxon>
        <taxon>Acytosteliales</taxon>
        <taxon>Acytosteliaceae</taxon>
        <taxon>Heterostelium</taxon>
    </lineage>
</organism>
<dbReference type="OMA" id="WYLGYSE"/>
<feature type="compositionally biased region" description="Acidic residues" evidence="2">
    <location>
        <begin position="103"/>
        <end position="116"/>
    </location>
</feature>
<dbReference type="PROSITE" id="PS51180">
    <property type="entry name" value="BRO1"/>
    <property type="match status" value="1"/>
</dbReference>
<dbReference type="InParanoid" id="D3BQE3"/>
<dbReference type="PANTHER" id="PTHR23032">
    <property type="entry name" value="BRO1 DOMAIN-CONTAINING PROTEIN BROX"/>
    <property type="match status" value="1"/>
</dbReference>
<proteinExistence type="inferred from homology"/>